<dbReference type="AlphaFoldDB" id="A0A507ZAE1"/>
<gene>
    <name evidence="1" type="ORF">FKR84_12475</name>
</gene>
<dbReference type="RefSeq" id="WP_141422650.1">
    <property type="nucleotide sequence ID" value="NZ_VIAR01000015.1"/>
</dbReference>
<reference evidence="1 2" key="1">
    <citation type="submission" date="2019-06" db="EMBL/GenBank/DDBJ databases">
        <title>Flavibacter putida gen. nov., sp. nov., a novel marine bacterium of the family Flavobacteriaceae isolated from coastal seawater.</title>
        <authorList>
            <person name="Feng X."/>
        </authorList>
    </citation>
    <scope>NUCLEOTIDE SEQUENCE [LARGE SCALE GENOMIC DNA]</scope>
    <source>
        <strain evidence="1 2">PLHSN227</strain>
    </source>
</reference>
<evidence type="ECO:0000313" key="1">
    <source>
        <dbReference type="EMBL" id="TQD34029.1"/>
    </source>
</evidence>
<proteinExistence type="predicted"/>
<evidence type="ECO:0000313" key="2">
    <source>
        <dbReference type="Proteomes" id="UP000317169"/>
    </source>
</evidence>
<comment type="caution">
    <text evidence="1">The sequence shown here is derived from an EMBL/GenBank/DDBJ whole genome shotgun (WGS) entry which is preliminary data.</text>
</comment>
<dbReference type="Proteomes" id="UP000317169">
    <property type="component" value="Unassembled WGS sequence"/>
</dbReference>
<dbReference type="EMBL" id="VIAR01000015">
    <property type="protein sequence ID" value="TQD34029.1"/>
    <property type="molecule type" value="Genomic_DNA"/>
</dbReference>
<name>A0A507ZAE1_9FLAO</name>
<dbReference type="OrthoDB" id="9983301at2"/>
<sequence>MKKETLENLKNDLSNIKVKTFEKKRAKRKKDRESIESDIQYLTEQIIEKYELLQYDLGIKMESHKTDFFIFDVENIIRRQEEKEAE</sequence>
<keyword evidence="2" id="KW-1185">Reference proteome</keyword>
<organism evidence="1 2">
    <name type="scientific">Haloflavibacter putidus</name>
    <dbReference type="NCBI Taxonomy" id="2576776"/>
    <lineage>
        <taxon>Bacteria</taxon>
        <taxon>Pseudomonadati</taxon>
        <taxon>Bacteroidota</taxon>
        <taxon>Flavobacteriia</taxon>
        <taxon>Flavobacteriales</taxon>
        <taxon>Flavobacteriaceae</taxon>
        <taxon>Haloflavibacter</taxon>
    </lineage>
</organism>
<protein>
    <submittedName>
        <fullName evidence="1">Uncharacterized protein</fullName>
    </submittedName>
</protein>
<accession>A0A507ZAE1</accession>